<evidence type="ECO:0000313" key="2">
    <source>
        <dbReference type="EMBL" id="RKF65882.1"/>
    </source>
</evidence>
<comment type="caution">
    <text evidence="2">The sequence shown here is derived from an EMBL/GenBank/DDBJ whole genome shotgun (WGS) entry which is preliminary data.</text>
</comment>
<keyword evidence="3" id="KW-1185">Reference proteome</keyword>
<feature type="region of interest" description="Disordered" evidence="1">
    <location>
        <begin position="1"/>
        <end position="51"/>
    </location>
</feature>
<protein>
    <submittedName>
        <fullName evidence="2">Uncharacterized protein</fullName>
    </submittedName>
</protein>
<evidence type="ECO:0000256" key="1">
    <source>
        <dbReference type="SAM" id="MobiDB-lite"/>
    </source>
</evidence>
<organism evidence="2 3">
    <name type="scientific">Erysiphe neolycopersici</name>
    <dbReference type="NCBI Taxonomy" id="212602"/>
    <lineage>
        <taxon>Eukaryota</taxon>
        <taxon>Fungi</taxon>
        <taxon>Dikarya</taxon>
        <taxon>Ascomycota</taxon>
        <taxon>Pezizomycotina</taxon>
        <taxon>Leotiomycetes</taxon>
        <taxon>Erysiphales</taxon>
        <taxon>Erysiphaceae</taxon>
        <taxon>Erysiphe</taxon>
    </lineage>
</organism>
<sequence length="83" mass="9784">NISAKEEVKNIPGSLIEYPTDRDKRAKDREERSQEIESRTEEWGNGIDPDKYSPAQLNQYTLWRLDNYQNGENILQRKISTKD</sequence>
<name>A0A420I8A4_9PEZI</name>
<dbReference type="AlphaFoldDB" id="A0A420I8A4"/>
<feature type="non-terminal residue" evidence="2">
    <location>
        <position position="1"/>
    </location>
</feature>
<dbReference type="Proteomes" id="UP000286134">
    <property type="component" value="Unassembled WGS sequence"/>
</dbReference>
<gene>
    <name evidence="2" type="ORF">OnM2_002052</name>
</gene>
<dbReference type="EMBL" id="MCFK01000202">
    <property type="protein sequence ID" value="RKF65882.1"/>
    <property type="molecule type" value="Genomic_DNA"/>
</dbReference>
<reference evidence="2 3" key="1">
    <citation type="journal article" date="2018" name="BMC Genomics">
        <title>Comparative genome analyses reveal sequence features reflecting distinct modes of host-adaptation between dicot and monocot powdery mildew.</title>
        <authorList>
            <person name="Wu Y."/>
            <person name="Ma X."/>
            <person name="Pan Z."/>
            <person name="Kale S.D."/>
            <person name="Song Y."/>
            <person name="King H."/>
            <person name="Zhang Q."/>
            <person name="Presley C."/>
            <person name="Deng X."/>
            <person name="Wei C.I."/>
            <person name="Xiao S."/>
        </authorList>
    </citation>
    <scope>NUCLEOTIDE SEQUENCE [LARGE SCALE GENOMIC DNA]</scope>
    <source>
        <strain evidence="2">UMSG2</strain>
    </source>
</reference>
<evidence type="ECO:0000313" key="3">
    <source>
        <dbReference type="Proteomes" id="UP000286134"/>
    </source>
</evidence>
<feature type="compositionally biased region" description="Basic and acidic residues" evidence="1">
    <location>
        <begin position="19"/>
        <end position="42"/>
    </location>
</feature>
<proteinExistence type="predicted"/>
<accession>A0A420I8A4</accession>
<feature type="non-terminal residue" evidence="2">
    <location>
        <position position="83"/>
    </location>
</feature>